<organism evidence="1">
    <name type="scientific">Rhizophora mucronata</name>
    <name type="common">Asiatic mangrove</name>
    <dbReference type="NCBI Taxonomy" id="61149"/>
    <lineage>
        <taxon>Eukaryota</taxon>
        <taxon>Viridiplantae</taxon>
        <taxon>Streptophyta</taxon>
        <taxon>Embryophyta</taxon>
        <taxon>Tracheophyta</taxon>
        <taxon>Spermatophyta</taxon>
        <taxon>Magnoliopsida</taxon>
        <taxon>eudicotyledons</taxon>
        <taxon>Gunneridae</taxon>
        <taxon>Pentapetalae</taxon>
        <taxon>rosids</taxon>
        <taxon>fabids</taxon>
        <taxon>Malpighiales</taxon>
        <taxon>Rhizophoraceae</taxon>
        <taxon>Rhizophora</taxon>
    </lineage>
</organism>
<sequence length="27" mass="3013">MEFEDVNDISLGLSVCCGINGIVDRWK</sequence>
<dbReference type="EMBL" id="GGEC01084845">
    <property type="protein sequence ID" value="MBX65329.1"/>
    <property type="molecule type" value="Transcribed_RNA"/>
</dbReference>
<evidence type="ECO:0000313" key="1">
    <source>
        <dbReference type="EMBL" id="MBX65329.1"/>
    </source>
</evidence>
<accession>A0A2P2QEB1</accession>
<protein>
    <submittedName>
        <fullName evidence="1">Uncharacterized protein</fullName>
    </submittedName>
</protein>
<reference evidence="1" key="1">
    <citation type="submission" date="2018-02" db="EMBL/GenBank/DDBJ databases">
        <title>Rhizophora mucronata_Transcriptome.</title>
        <authorList>
            <person name="Meera S.P."/>
            <person name="Sreeshan A."/>
            <person name="Augustine A."/>
        </authorList>
    </citation>
    <scope>NUCLEOTIDE SEQUENCE</scope>
    <source>
        <tissue evidence="1">Leaf</tissue>
    </source>
</reference>
<name>A0A2P2QEB1_RHIMU</name>
<proteinExistence type="predicted"/>
<dbReference type="AlphaFoldDB" id="A0A2P2QEB1"/>